<evidence type="ECO:0000313" key="7">
    <source>
        <dbReference type="EMBL" id="SPP99916.1"/>
    </source>
</evidence>
<dbReference type="InterPro" id="IPR013815">
    <property type="entry name" value="ATP_grasp_subdomain_1"/>
</dbReference>
<organism evidence="7 8">
    <name type="scientific">Candidatus Sulfobium mesophilum</name>
    <dbReference type="NCBI Taxonomy" id="2016548"/>
    <lineage>
        <taxon>Bacteria</taxon>
        <taxon>Pseudomonadati</taxon>
        <taxon>Nitrospirota</taxon>
        <taxon>Nitrospiria</taxon>
        <taxon>Nitrospirales</taxon>
        <taxon>Nitrospiraceae</taxon>
        <taxon>Candidatus Sulfobium</taxon>
    </lineage>
</organism>
<dbReference type="SUPFAM" id="SSF51735">
    <property type="entry name" value="NAD(P)-binding Rossmann-fold domains"/>
    <property type="match status" value="1"/>
</dbReference>
<dbReference type="PANTHER" id="PTHR43334:SF1">
    <property type="entry name" value="3-HYDROXYPROPIONATE--COA LIGASE [ADP-FORMING]"/>
    <property type="match status" value="1"/>
</dbReference>
<dbReference type="PANTHER" id="PTHR43334">
    <property type="entry name" value="ACETATE--COA LIGASE [ADP-FORMING]"/>
    <property type="match status" value="1"/>
</dbReference>
<sequence>MSIKNLDVFFNPKRIAVIGASDDKRSLGYYAFRNLVGKGFKGVVFPVSKNSEGVQGVEAYERITAIPHQIDLAIVASPAADLYTALDECGQKDVKGVIILAPHFEYPGVNAQELEAQIRRISSIYGFRVMGPNSFGFVRPSINLNASLFPHIPRKGNIAFICQTGIFSSAFLERAVSKQMGFSHFISIGGKLDIDLADLIDYLGIDPETKAIILYVEVIDKGRKFMAAVRSLSSSKPIVVVRSGRAEVSARMFLTYSGMLAGQDKVYEAAFKRAGAVRVYEMLDLFYMTETLSKQRRPRGKRLAIITNSLAPTSMAVDTLILMEGDLAALGQEVLDEIETHITLRRRVNNPICLLPDASPEDFELAVQSCLKDKSADGILVVYVPFPSFDPLEIAAAVVKAAKSYPEIPLFTTWLGDEQVLRAREFLSRNEVPSFVTPEQAVKSFLYMYRYDFNLRLLHETPEMIVKDFIPYNEKVGEIIRNAAGGGRAILRLDEAKKVFEIYGIPIVETVRAVSEDDTVELSEKTGYPVVLKIDSEKIFHKFEKGGVVLNLRDEKAVRDAYRSLKTIASQAGDPEAGVVIQPLVIKKGYELMIGSKKDPSFGAVIVFGTGGELLDAVKDYSIGLPPLNQTLARRMMAETKIYRYLRSLASYQGILRLLEEILVRFSQLIVDFHQIREVEINPLLLSDKYLIGLDGGILLEEEAHAHNGRITGDLCPPHLSICPYPFKYVVEKKISDGTICRVRPIRGEDEPLIYEFFKTLSAETIISRFGHRLTYIPHETLVRYCQVDYDRELAFVALTDDNCCIIGDVRISKMPDLENAELSILVADEWQGRGLGKMLMDYCIDIAKETGLMTLWMEILKSNTRMLALARKYDFKQAYDDEDMVRVVLKP</sequence>
<dbReference type="CDD" id="cd04301">
    <property type="entry name" value="NAT_SF"/>
    <property type="match status" value="1"/>
</dbReference>
<dbReference type="GO" id="GO:0005524">
    <property type="term" value="F:ATP binding"/>
    <property type="evidence" value="ECO:0007669"/>
    <property type="project" value="UniProtKB-UniRule"/>
</dbReference>
<dbReference type="InterPro" id="IPR000182">
    <property type="entry name" value="GNAT_dom"/>
</dbReference>
<evidence type="ECO:0000259" key="5">
    <source>
        <dbReference type="PROSITE" id="PS50975"/>
    </source>
</evidence>
<dbReference type="OrthoDB" id="9807426at2"/>
<dbReference type="SUPFAM" id="SSF52210">
    <property type="entry name" value="Succinyl-CoA synthetase domains"/>
    <property type="match status" value="2"/>
</dbReference>
<dbReference type="Pfam" id="PF00583">
    <property type="entry name" value="Acetyltransf_1"/>
    <property type="match status" value="1"/>
</dbReference>
<dbReference type="Gene3D" id="3.30.1490.20">
    <property type="entry name" value="ATP-grasp fold, A domain"/>
    <property type="match status" value="1"/>
</dbReference>
<accession>A0A2U3QES1</accession>
<dbReference type="InterPro" id="IPR003781">
    <property type="entry name" value="CoA-bd"/>
</dbReference>
<name>A0A2U3QES1_9BACT</name>
<dbReference type="SMART" id="SM00881">
    <property type="entry name" value="CoA_binding"/>
    <property type="match status" value="1"/>
</dbReference>
<dbReference type="PROSITE" id="PS50975">
    <property type="entry name" value="ATP_GRASP"/>
    <property type="match status" value="1"/>
</dbReference>
<dbReference type="InterPro" id="IPR016181">
    <property type="entry name" value="Acyl_CoA_acyltransferase"/>
</dbReference>
<evidence type="ECO:0000256" key="1">
    <source>
        <dbReference type="ARBA" id="ARBA00022598"/>
    </source>
</evidence>
<dbReference type="GO" id="GO:0046872">
    <property type="term" value="F:metal ion binding"/>
    <property type="evidence" value="ECO:0007669"/>
    <property type="project" value="InterPro"/>
</dbReference>
<dbReference type="Gene3D" id="3.40.630.30">
    <property type="match status" value="1"/>
</dbReference>
<evidence type="ECO:0000256" key="3">
    <source>
        <dbReference type="ARBA" id="ARBA00022840"/>
    </source>
</evidence>
<dbReference type="Pfam" id="PF13549">
    <property type="entry name" value="ATP-grasp_5"/>
    <property type="match status" value="1"/>
</dbReference>
<dbReference type="Gene3D" id="3.40.50.261">
    <property type="entry name" value="Succinyl-CoA synthetase domains"/>
    <property type="match status" value="2"/>
</dbReference>
<keyword evidence="8" id="KW-1185">Reference proteome</keyword>
<dbReference type="Pfam" id="PF13607">
    <property type="entry name" value="Succ_CoA_lig"/>
    <property type="match status" value="1"/>
</dbReference>
<gene>
    <name evidence="7" type="ORF">NBG4_130039</name>
</gene>
<dbReference type="GO" id="GO:0016747">
    <property type="term" value="F:acyltransferase activity, transferring groups other than amino-acyl groups"/>
    <property type="evidence" value="ECO:0007669"/>
    <property type="project" value="InterPro"/>
</dbReference>
<keyword evidence="3 4" id="KW-0067">ATP-binding</keyword>
<evidence type="ECO:0000259" key="6">
    <source>
        <dbReference type="PROSITE" id="PS51186"/>
    </source>
</evidence>
<keyword evidence="2 4" id="KW-0547">Nucleotide-binding</keyword>
<proteinExistence type="predicted"/>
<dbReference type="SUPFAM" id="SSF55729">
    <property type="entry name" value="Acyl-CoA N-acyltransferases (Nat)"/>
    <property type="match status" value="1"/>
</dbReference>
<protein>
    <submittedName>
        <fullName evidence="7">Acetyl-CoA synthetase (ADP-forming)</fullName>
        <ecNumber evidence="7">6.2.1.13</ecNumber>
    </submittedName>
</protein>
<reference evidence="8" key="1">
    <citation type="submission" date="2018-03" db="EMBL/GenBank/DDBJ databases">
        <authorList>
            <person name="Zecchin S."/>
        </authorList>
    </citation>
    <scope>NUCLEOTIDE SEQUENCE [LARGE SCALE GENOMIC DNA]</scope>
</reference>
<dbReference type="Proteomes" id="UP000245125">
    <property type="component" value="Unassembled WGS sequence"/>
</dbReference>
<dbReference type="SUPFAM" id="SSF56059">
    <property type="entry name" value="Glutathione synthetase ATP-binding domain-like"/>
    <property type="match status" value="1"/>
</dbReference>
<dbReference type="InterPro" id="IPR036291">
    <property type="entry name" value="NAD(P)-bd_dom_sf"/>
</dbReference>
<evidence type="ECO:0000256" key="4">
    <source>
        <dbReference type="PROSITE-ProRule" id="PRU00409"/>
    </source>
</evidence>
<dbReference type="InterPro" id="IPR011761">
    <property type="entry name" value="ATP-grasp"/>
</dbReference>
<feature type="domain" description="ATP-grasp" evidence="5">
    <location>
        <begin position="497"/>
        <end position="533"/>
    </location>
</feature>
<dbReference type="GO" id="GO:0043758">
    <property type="term" value="F:acetate-CoA ligase (ADP-forming) activity"/>
    <property type="evidence" value="ECO:0007669"/>
    <property type="project" value="UniProtKB-EC"/>
</dbReference>
<dbReference type="PROSITE" id="PS51186">
    <property type="entry name" value="GNAT"/>
    <property type="match status" value="1"/>
</dbReference>
<dbReference type="AlphaFoldDB" id="A0A2U3QES1"/>
<dbReference type="EC" id="6.2.1.13" evidence="7"/>
<dbReference type="EMBL" id="OUUY01000035">
    <property type="protein sequence ID" value="SPP99916.1"/>
    <property type="molecule type" value="Genomic_DNA"/>
</dbReference>
<feature type="domain" description="N-acetyltransferase" evidence="6">
    <location>
        <begin position="741"/>
        <end position="892"/>
    </location>
</feature>
<dbReference type="Pfam" id="PF13380">
    <property type="entry name" value="CoA_binding_2"/>
    <property type="match status" value="1"/>
</dbReference>
<keyword evidence="1 7" id="KW-0436">Ligase</keyword>
<dbReference type="InterPro" id="IPR051538">
    <property type="entry name" value="Acyl-CoA_Synth/Transferase"/>
</dbReference>
<dbReference type="InterPro" id="IPR032875">
    <property type="entry name" value="Succ_CoA_lig_flav_dom"/>
</dbReference>
<evidence type="ECO:0000256" key="2">
    <source>
        <dbReference type="ARBA" id="ARBA00022741"/>
    </source>
</evidence>
<dbReference type="Gene3D" id="3.30.470.20">
    <property type="entry name" value="ATP-grasp fold, B domain"/>
    <property type="match status" value="1"/>
</dbReference>
<dbReference type="Gene3D" id="3.40.50.720">
    <property type="entry name" value="NAD(P)-binding Rossmann-like Domain"/>
    <property type="match status" value="1"/>
</dbReference>
<dbReference type="InterPro" id="IPR016102">
    <property type="entry name" value="Succinyl-CoA_synth-like"/>
</dbReference>
<evidence type="ECO:0000313" key="8">
    <source>
        <dbReference type="Proteomes" id="UP000245125"/>
    </source>
</evidence>